<dbReference type="Proteomes" id="UP000008672">
    <property type="component" value="Unassembled WGS sequence"/>
</dbReference>
<keyword evidence="2" id="KW-1185">Reference proteome</keyword>
<reference evidence="1" key="2">
    <citation type="submission" date="2025-08" db="UniProtKB">
        <authorList>
            <consortium name="Ensembl"/>
        </authorList>
    </citation>
    <scope>IDENTIFICATION</scope>
</reference>
<dbReference type="OMA" id="TCSHINA"/>
<accession>H3AQT3</accession>
<organism evidence="1 2">
    <name type="scientific">Latimeria chalumnae</name>
    <name type="common">Coelacanth</name>
    <dbReference type="NCBI Taxonomy" id="7897"/>
    <lineage>
        <taxon>Eukaryota</taxon>
        <taxon>Metazoa</taxon>
        <taxon>Chordata</taxon>
        <taxon>Craniata</taxon>
        <taxon>Vertebrata</taxon>
        <taxon>Euteleostomi</taxon>
        <taxon>Coelacanthiformes</taxon>
        <taxon>Coelacanthidae</taxon>
        <taxon>Latimeria</taxon>
    </lineage>
</organism>
<sequence length="316" mass="35499">IAPDCWTISQCLQKQAKYHWLIVKNKQCSTCGKVKFLGAEKSQEARISIEWANCAISSFGDTKKVQQMFLWKKLHDCKTSKSHLAAEKIMAESAKHVMENKLVNIVSSQLETTSRIFHTAYKIGKHYLLIDVDVQEPNGLNLGLVLQSNKVCADITDHISAEMRRKVLLTIQEKRTKISVMLEESTALSKRAVLIVCLGATVGDSPDPLSLFLEFIELNDSTAAGTVTALLDCLKHNRFTEAFLQSNWISFVSDGTSTMAGEKNLELLLVCLLDHYPNLFIWYCCSHRWELALGDTAQEVSGVNHLQLSFDKLYIT</sequence>
<evidence type="ECO:0000313" key="2">
    <source>
        <dbReference type="Proteomes" id="UP000008672"/>
    </source>
</evidence>
<dbReference type="PANTHER" id="PTHR46880">
    <property type="entry name" value="RAS-ASSOCIATING DOMAIN-CONTAINING PROTEIN"/>
    <property type="match status" value="1"/>
</dbReference>
<evidence type="ECO:0008006" key="3">
    <source>
        <dbReference type="Google" id="ProtNLM"/>
    </source>
</evidence>
<reference evidence="2" key="1">
    <citation type="submission" date="2011-08" db="EMBL/GenBank/DDBJ databases">
        <title>The draft genome of Latimeria chalumnae.</title>
        <authorList>
            <person name="Di Palma F."/>
            <person name="Alfoldi J."/>
            <person name="Johnson J."/>
            <person name="Berlin A."/>
            <person name="Gnerre S."/>
            <person name="Jaffe D."/>
            <person name="MacCallum I."/>
            <person name="Young S."/>
            <person name="Walker B.J."/>
            <person name="Lander E."/>
            <person name="Lindblad-Toh K."/>
        </authorList>
    </citation>
    <scope>NUCLEOTIDE SEQUENCE [LARGE SCALE GENOMIC DNA]</scope>
    <source>
        <strain evidence="2">Wild caught</strain>
    </source>
</reference>
<dbReference type="GeneTree" id="ENSGT00940000162903"/>
<dbReference type="InParanoid" id="H3AQT3"/>
<dbReference type="PANTHER" id="PTHR46880:SF8">
    <property type="entry name" value="E3 SUMO-PROTEIN LIGASE KIAA1586"/>
    <property type="match status" value="1"/>
</dbReference>
<dbReference type="eggNOG" id="ENOG502R035">
    <property type="taxonomic scope" value="Eukaryota"/>
</dbReference>
<dbReference type="AlphaFoldDB" id="H3AQT3"/>
<dbReference type="HOGENOM" id="CLU_884387_0_0_1"/>
<dbReference type="Ensembl" id="ENSLACT00000012095.1">
    <property type="protein sequence ID" value="ENSLACP00000012004.1"/>
    <property type="gene ID" value="ENSLACG00000010565.1"/>
</dbReference>
<evidence type="ECO:0000313" key="1">
    <source>
        <dbReference type="Ensembl" id="ENSLACP00000012004.1"/>
    </source>
</evidence>
<protein>
    <recommendedName>
        <fullName evidence="3">DUF4371 domain-containing protein</fullName>
    </recommendedName>
</protein>
<proteinExistence type="predicted"/>
<reference evidence="1" key="3">
    <citation type="submission" date="2025-09" db="UniProtKB">
        <authorList>
            <consortium name="Ensembl"/>
        </authorList>
    </citation>
    <scope>IDENTIFICATION</scope>
</reference>
<name>H3AQT3_LATCH</name>
<dbReference type="EMBL" id="AFYH01142773">
    <property type="status" value="NOT_ANNOTATED_CDS"/>
    <property type="molecule type" value="Genomic_DNA"/>
</dbReference>